<accession>A0ABN7GDZ6</accession>
<protein>
    <submittedName>
        <fullName evidence="3">Mobile element protein</fullName>
    </submittedName>
</protein>
<dbReference type="InterPro" id="IPR048020">
    <property type="entry name" value="Transpos_IS3"/>
</dbReference>
<dbReference type="Gene3D" id="3.30.420.10">
    <property type="entry name" value="Ribonuclease H-like superfamily/Ribonuclease H"/>
    <property type="match status" value="1"/>
</dbReference>
<dbReference type="InterPro" id="IPR009057">
    <property type="entry name" value="Homeodomain-like_sf"/>
</dbReference>
<keyword evidence="4" id="KW-1185">Reference proteome</keyword>
<gene>
    <name evidence="3" type="ORF">AZO1586I_2203</name>
</gene>
<dbReference type="InterPro" id="IPR050900">
    <property type="entry name" value="Transposase_IS3/IS150/IS904"/>
</dbReference>
<dbReference type="SUPFAM" id="SSF46689">
    <property type="entry name" value="Homeodomain-like"/>
    <property type="match status" value="1"/>
</dbReference>
<name>A0ABN7GDZ6_9GAMM</name>
<dbReference type="PANTHER" id="PTHR46889">
    <property type="entry name" value="TRANSPOSASE INSF FOR INSERTION SEQUENCE IS3B-RELATED"/>
    <property type="match status" value="1"/>
</dbReference>
<dbReference type="InterPro" id="IPR012337">
    <property type="entry name" value="RNaseH-like_sf"/>
</dbReference>
<dbReference type="InterPro" id="IPR001584">
    <property type="entry name" value="Integrase_cat-core"/>
</dbReference>
<reference evidence="3 4" key="1">
    <citation type="submission" date="2020-05" db="EMBL/GenBank/DDBJ databases">
        <authorList>
            <person name="Petersen J."/>
            <person name="Sayavedra L."/>
        </authorList>
    </citation>
    <scope>NUCLEOTIDE SEQUENCE [LARGE SCALE GENOMIC DNA]</scope>
    <source>
        <strain evidence="3">B azoricus SOX ET2 1586I</strain>
    </source>
</reference>
<sequence>MIKERKEISLLIKEAQEAGARQSKACEIVGISEKTLQRWNQGDNEQDGRLDAKHTPKNKLTEQERDRMIQIANEPEYADLPSNKIVPKLADKGIYIASESSFYRVLKAEKQLKHRQKSKPVKQVKKPRALVATAPNQIYSWDITYLPTTVKGIFLYLYLVMDIYSRKIVGWQVYENESSAQAADLMTDICQREGIQANQVTLHSDNGSPMKGATMLATLQQLGVIPSFSRPSVSNDNPYSESLFRTLKYRPEYPEQAFSTLAVARDWVCDFANWYNKEHLHSAIKFITPEQRHAGKDEEILNCRKAVYQQAKLRNPNRWSGEIRNWDKVEEVYLNPENQKTENEQKEQA</sequence>
<dbReference type="EMBL" id="CAHJWF010000493">
    <property type="protein sequence ID" value="CAB5507928.1"/>
    <property type="molecule type" value="Genomic_DNA"/>
</dbReference>
<feature type="domain" description="Integrase catalytic" evidence="2">
    <location>
        <begin position="131"/>
        <end position="297"/>
    </location>
</feature>
<evidence type="ECO:0000313" key="3">
    <source>
        <dbReference type="EMBL" id="CAB5507928.1"/>
    </source>
</evidence>
<evidence type="ECO:0000256" key="1">
    <source>
        <dbReference type="SAM" id="MobiDB-lite"/>
    </source>
</evidence>
<evidence type="ECO:0000259" key="2">
    <source>
        <dbReference type="PROSITE" id="PS50994"/>
    </source>
</evidence>
<feature type="region of interest" description="Disordered" evidence="1">
    <location>
        <begin position="40"/>
        <end position="61"/>
    </location>
</feature>
<dbReference type="InterPro" id="IPR036397">
    <property type="entry name" value="RNaseH_sf"/>
</dbReference>
<dbReference type="NCBIfam" id="NF033516">
    <property type="entry name" value="transpos_IS3"/>
    <property type="match status" value="1"/>
</dbReference>
<feature type="compositionally biased region" description="Basic and acidic residues" evidence="1">
    <location>
        <begin position="46"/>
        <end position="61"/>
    </location>
</feature>
<dbReference type="Proteomes" id="UP000626656">
    <property type="component" value="Unassembled WGS sequence"/>
</dbReference>
<dbReference type="PROSITE" id="PS50994">
    <property type="entry name" value="INTEGRASE"/>
    <property type="match status" value="1"/>
</dbReference>
<organism evidence="3 4">
    <name type="scientific">Bathymodiolus thermophilus thioautotrophic gill symbiont</name>
    <dbReference type="NCBI Taxonomy" id="2360"/>
    <lineage>
        <taxon>Bacteria</taxon>
        <taxon>Pseudomonadati</taxon>
        <taxon>Pseudomonadota</taxon>
        <taxon>Gammaproteobacteria</taxon>
        <taxon>sulfur-oxidizing symbionts</taxon>
    </lineage>
</organism>
<proteinExistence type="predicted"/>
<evidence type="ECO:0000313" key="4">
    <source>
        <dbReference type="Proteomes" id="UP000626656"/>
    </source>
</evidence>
<dbReference type="Pfam" id="PF00665">
    <property type="entry name" value="rve"/>
    <property type="match status" value="1"/>
</dbReference>
<dbReference type="PANTHER" id="PTHR46889:SF5">
    <property type="entry name" value="INTEGRASE PROTEIN"/>
    <property type="match status" value="1"/>
</dbReference>
<comment type="caution">
    <text evidence="3">The sequence shown here is derived from an EMBL/GenBank/DDBJ whole genome shotgun (WGS) entry which is preliminary data.</text>
</comment>
<dbReference type="SUPFAM" id="SSF53098">
    <property type="entry name" value="Ribonuclease H-like"/>
    <property type="match status" value="1"/>
</dbReference>